<dbReference type="Pfam" id="PF02875">
    <property type="entry name" value="Mur_ligase_C"/>
    <property type="match status" value="1"/>
</dbReference>
<protein>
    <submittedName>
        <fullName evidence="6">UDP-N-acetylmuramoyl-tripeptide--D-alanyl-D-alanine ligase</fullName>
    </submittedName>
</protein>
<dbReference type="InterPro" id="IPR004101">
    <property type="entry name" value="Mur_ligase_C"/>
</dbReference>
<sequence length="459" mass="51186">MKAHTLGKILTVIKGTIIQGNSDILIKDVARYYEHIEQPNTLLFLVQHRNIDFKRIAQYCPCAVVVDREVKELKKISGCIVIRVSDIDDAYDAFIHFYRQLFDIPVVAVTGTSGKTTTKDMIKHILSTWYKVEGTVRSANGNPRNLIYLLRIDDSIQAAVYESAVGAPGDITYTCSHFLPNIGIITNIGIDHLERCKTLQGYINAKAEMVSVIPEGGTLILNADDEKIKTIDTSKCKGNIIYFGIDTPCLFQASNITYGNNGMNFTLTLNKMKYQIFVPGYGKHQVYNALADLAATHEMGIGITQAAQALSSFKLLMNHCEIKKGLNQATIIDDTWNINTASLKAAMNTLCELNQQHKKVALIGHIKQLGEHSADYHKEVGKMIAKFNIDYLITIGDLANNIATECSLNGFHGKVFQFEQTEGVYELLSDILNEETTLLIKCSMFDYDIKELTEQIIKG</sequence>
<feature type="domain" description="Mur ligase C-terminal" evidence="4">
    <location>
        <begin position="321"/>
        <end position="442"/>
    </location>
</feature>
<dbReference type="InterPro" id="IPR036615">
    <property type="entry name" value="Mur_ligase_C_dom_sf"/>
</dbReference>
<dbReference type="InterPro" id="IPR051046">
    <property type="entry name" value="MurCDEF_CellWall_CoF430Synth"/>
</dbReference>
<name>A0A9X4XHT0_9FIRM</name>
<dbReference type="AlphaFoldDB" id="A0A9X4XHT0"/>
<gene>
    <name evidence="6" type="ORF">GMA92_11685</name>
</gene>
<dbReference type="InterPro" id="IPR013221">
    <property type="entry name" value="Mur_ligase_cen"/>
</dbReference>
<dbReference type="RefSeq" id="WP_006785894.1">
    <property type="nucleotide sequence ID" value="NZ_JADMYN010000002.1"/>
</dbReference>
<dbReference type="SUPFAM" id="SSF53623">
    <property type="entry name" value="MurD-like peptide ligases, catalytic domain"/>
    <property type="match status" value="1"/>
</dbReference>
<dbReference type="PANTHER" id="PTHR43024:SF1">
    <property type="entry name" value="UDP-N-ACETYLMURAMOYL-TRIPEPTIDE--D-ALANYL-D-ALANINE LIGASE"/>
    <property type="match status" value="1"/>
</dbReference>
<keyword evidence="1 6" id="KW-0436">Ligase</keyword>
<reference evidence="6 7" key="1">
    <citation type="journal article" date="2019" name="Nat. Med.">
        <title>A library of human gut bacterial isolates paired with longitudinal multiomics data enables mechanistic microbiome research.</title>
        <authorList>
            <person name="Poyet M."/>
            <person name="Groussin M."/>
            <person name="Gibbons S.M."/>
            <person name="Avila-Pacheco J."/>
            <person name="Jiang X."/>
            <person name="Kearney S.M."/>
            <person name="Perrotta A.R."/>
            <person name="Berdy B."/>
            <person name="Zhao S."/>
            <person name="Lieberman T.D."/>
            <person name="Swanson P.K."/>
            <person name="Smith M."/>
            <person name="Roesemann S."/>
            <person name="Alexander J.E."/>
            <person name="Rich S.A."/>
            <person name="Livny J."/>
            <person name="Vlamakis H."/>
            <person name="Clish C."/>
            <person name="Bullock K."/>
            <person name="Deik A."/>
            <person name="Scott J."/>
            <person name="Pierce K.A."/>
            <person name="Xavier R.J."/>
            <person name="Alm E.J."/>
        </authorList>
    </citation>
    <scope>NUCLEOTIDE SEQUENCE [LARGE SCALE GENOMIC DNA]</scope>
    <source>
        <strain evidence="6 7">BIOML-A198</strain>
    </source>
</reference>
<dbReference type="Gene3D" id="3.90.190.20">
    <property type="entry name" value="Mur ligase, C-terminal domain"/>
    <property type="match status" value="1"/>
</dbReference>
<dbReference type="GO" id="GO:0016881">
    <property type="term" value="F:acid-amino acid ligase activity"/>
    <property type="evidence" value="ECO:0007669"/>
    <property type="project" value="InterPro"/>
</dbReference>
<evidence type="ECO:0000259" key="4">
    <source>
        <dbReference type="Pfam" id="PF02875"/>
    </source>
</evidence>
<dbReference type="Proteomes" id="UP000487649">
    <property type="component" value="Unassembled WGS sequence"/>
</dbReference>
<evidence type="ECO:0000256" key="2">
    <source>
        <dbReference type="ARBA" id="ARBA00022741"/>
    </source>
</evidence>
<evidence type="ECO:0000313" key="6">
    <source>
        <dbReference type="EMBL" id="MTK22075.1"/>
    </source>
</evidence>
<keyword evidence="2" id="KW-0547">Nucleotide-binding</keyword>
<keyword evidence="3" id="KW-0067">ATP-binding</keyword>
<evidence type="ECO:0000313" key="7">
    <source>
        <dbReference type="Proteomes" id="UP000487649"/>
    </source>
</evidence>
<dbReference type="SUPFAM" id="SSF53244">
    <property type="entry name" value="MurD-like peptide ligases, peptide-binding domain"/>
    <property type="match status" value="1"/>
</dbReference>
<organism evidence="6 7">
    <name type="scientific">Turicibacter sanguinis</name>
    <dbReference type="NCBI Taxonomy" id="154288"/>
    <lineage>
        <taxon>Bacteria</taxon>
        <taxon>Bacillati</taxon>
        <taxon>Bacillota</taxon>
        <taxon>Erysipelotrichia</taxon>
        <taxon>Erysipelotrichales</taxon>
        <taxon>Turicibacteraceae</taxon>
        <taxon>Turicibacter</taxon>
    </lineage>
</organism>
<evidence type="ECO:0000256" key="3">
    <source>
        <dbReference type="ARBA" id="ARBA00022840"/>
    </source>
</evidence>
<dbReference type="GO" id="GO:0005524">
    <property type="term" value="F:ATP binding"/>
    <property type="evidence" value="ECO:0007669"/>
    <property type="project" value="UniProtKB-KW"/>
</dbReference>
<comment type="caution">
    <text evidence="6">The sequence shown here is derived from an EMBL/GenBank/DDBJ whole genome shotgun (WGS) entry which is preliminary data.</text>
</comment>
<dbReference type="Pfam" id="PF08245">
    <property type="entry name" value="Mur_ligase_M"/>
    <property type="match status" value="1"/>
</dbReference>
<dbReference type="PANTHER" id="PTHR43024">
    <property type="entry name" value="UDP-N-ACETYLMURAMOYL-TRIPEPTIDE--D-ALANYL-D-ALANINE LIGASE"/>
    <property type="match status" value="1"/>
</dbReference>
<evidence type="ECO:0000259" key="5">
    <source>
        <dbReference type="Pfam" id="PF08245"/>
    </source>
</evidence>
<proteinExistence type="predicted"/>
<dbReference type="Gene3D" id="3.40.1190.10">
    <property type="entry name" value="Mur-like, catalytic domain"/>
    <property type="match status" value="1"/>
</dbReference>
<feature type="domain" description="Mur ligase central" evidence="5">
    <location>
        <begin position="109"/>
        <end position="295"/>
    </location>
</feature>
<dbReference type="InterPro" id="IPR036565">
    <property type="entry name" value="Mur-like_cat_sf"/>
</dbReference>
<accession>A0A9X4XHT0</accession>
<dbReference type="EMBL" id="WMQE01000029">
    <property type="protein sequence ID" value="MTK22075.1"/>
    <property type="molecule type" value="Genomic_DNA"/>
</dbReference>
<evidence type="ECO:0000256" key="1">
    <source>
        <dbReference type="ARBA" id="ARBA00022598"/>
    </source>
</evidence>